<dbReference type="PANTHER" id="PTHR35446:SF3">
    <property type="entry name" value="CMD DOMAIN-CONTAINING PROTEIN"/>
    <property type="match status" value="1"/>
</dbReference>
<dbReference type="InterPro" id="IPR003779">
    <property type="entry name" value="CMD-like"/>
</dbReference>
<keyword evidence="2" id="KW-0575">Peroxidase</keyword>
<dbReference type="InterPro" id="IPR029032">
    <property type="entry name" value="AhpD-like"/>
</dbReference>
<dbReference type="GO" id="GO:0051920">
    <property type="term" value="F:peroxiredoxin activity"/>
    <property type="evidence" value="ECO:0007669"/>
    <property type="project" value="InterPro"/>
</dbReference>
<comment type="caution">
    <text evidence="2">The sequence shown here is derived from an EMBL/GenBank/DDBJ whole genome shotgun (WGS) entry which is preliminary data.</text>
</comment>
<protein>
    <submittedName>
        <fullName evidence="2">Putative peroxidase-related enzyme</fullName>
    </submittedName>
</protein>
<feature type="domain" description="Carboxymuconolactone decarboxylase-like" evidence="1">
    <location>
        <begin position="41"/>
        <end position="108"/>
    </location>
</feature>
<proteinExistence type="predicted"/>
<keyword evidence="3" id="KW-1185">Reference proteome</keyword>
<dbReference type="NCBIfam" id="TIGR00778">
    <property type="entry name" value="ahpD_dom"/>
    <property type="match status" value="1"/>
</dbReference>
<sequence>MISFKHVDPSTANEETQDAFAEAQAQFGSVINLFKVLGNAPGILKGILALNREVASSTELDARLIEQVAMLTSALNKCDYCVNAHMKVGQSVGLSKQELLLALEGKTSDSKAQSLLNFTNEVVRNRGLVSDKILYEARAAGFSDKALLETIGVIGVYTTLQYVRHVANPAHDFPMVEEFNADKHGANKEALFIAG</sequence>
<evidence type="ECO:0000313" key="3">
    <source>
        <dbReference type="Proteomes" id="UP000528457"/>
    </source>
</evidence>
<dbReference type="EMBL" id="JACHHT010000002">
    <property type="protein sequence ID" value="MBB6522521.1"/>
    <property type="molecule type" value="Genomic_DNA"/>
</dbReference>
<organism evidence="2 3">
    <name type="scientific">Pseudoteredinibacter isoporae</name>
    <dbReference type="NCBI Taxonomy" id="570281"/>
    <lineage>
        <taxon>Bacteria</taxon>
        <taxon>Pseudomonadati</taxon>
        <taxon>Pseudomonadota</taxon>
        <taxon>Gammaproteobacteria</taxon>
        <taxon>Cellvibrionales</taxon>
        <taxon>Cellvibrionaceae</taxon>
        <taxon>Pseudoteredinibacter</taxon>
    </lineage>
</organism>
<dbReference type="SUPFAM" id="SSF69118">
    <property type="entry name" value="AhpD-like"/>
    <property type="match status" value="1"/>
</dbReference>
<dbReference type="Proteomes" id="UP000528457">
    <property type="component" value="Unassembled WGS sequence"/>
</dbReference>
<dbReference type="InParanoid" id="A0A7X0JW57"/>
<name>A0A7X0JW57_9GAMM</name>
<evidence type="ECO:0000259" key="1">
    <source>
        <dbReference type="Pfam" id="PF02627"/>
    </source>
</evidence>
<reference evidence="2 3" key="1">
    <citation type="submission" date="2020-08" db="EMBL/GenBank/DDBJ databases">
        <title>Genomic Encyclopedia of Type Strains, Phase IV (KMG-IV): sequencing the most valuable type-strain genomes for metagenomic binning, comparative biology and taxonomic classification.</title>
        <authorList>
            <person name="Goeker M."/>
        </authorList>
    </citation>
    <scope>NUCLEOTIDE SEQUENCE [LARGE SCALE GENOMIC DNA]</scope>
    <source>
        <strain evidence="2 3">DSM 22368</strain>
    </source>
</reference>
<dbReference type="AlphaFoldDB" id="A0A7X0JW57"/>
<keyword evidence="2" id="KW-0560">Oxidoreductase</keyword>
<dbReference type="Pfam" id="PF02627">
    <property type="entry name" value="CMD"/>
    <property type="match status" value="1"/>
</dbReference>
<dbReference type="PANTHER" id="PTHR35446">
    <property type="entry name" value="SI:CH211-175M2.5"/>
    <property type="match status" value="1"/>
</dbReference>
<evidence type="ECO:0000313" key="2">
    <source>
        <dbReference type="EMBL" id="MBB6522521.1"/>
    </source>
</evidence>
<accession>A0A7X0JW57</accession>
<dbReference type="Gene3D" id="1.20.1290.10">
    <property type="entry name" value="AhpD-like"/>
    <property type="match status" value="1"/>
</dbReference>
<gene>
    <name evidence="2" type="ORF">HNR48_002806</name>
</gene>
<dbReference type="InterPro" id="IPR004675">
    <property type="entry name" value="AhpD_core"/>
</dbReference>
<dbReference type="RefSeq" id="WP_166845733.1">
    <property type="nucleotide sequence ID" value="NZ_JAAONY010000002.1"/>
</dbReference>